<dbReference type="HAMAP" id="MF_00089">
    <property type="entry name" value="ThiC"/>
    <property type="match status" value="1"/>
</dbReference>
<evidence type="ECO:0000256" key="7">
    <source>
        <dbReference type="ARBA" id="ARBA00022977"/>
    </source>
</evidence>
<dbReference type="GO" id="GO:0070284">
    <property type="term" value="F:phosphomethylpyrimidine synthase activity"/>
    <property type="evidence" value="ECO:0007669"/>
    <property type="project" value="UniProtKB-EC"/>
</dbReference>
<keyword evidence="7 13" id="KW-0784">Thiamine biosynthesis</keyword>
<dbReference type="SFLD" id="SFLDG01114">
    <property type="entry name" value="phosphomethylpyrimidine_syntha"/>
    <property type="match status" value="1"/>
</dbReference>
<dbReference type="SFLD" id="SFLDF00407">
    <property type="entry name" value="phosphomethylpyrimidine_syntha"/>
    <property type="match status" value="1"/>
</dbReference>
<reference evidence="14" key="2">
    <citation type="submission" date="2021-04" db="EMBL/GenBank/DDBJ databases">
        <authorList>
            <person name="Gilroy R."/>
        </authorList>
    </citation>
    <scope>NUCLEOTIDE SEQUENCE</scope>
    <source>
        <strain evidence="14">USASDec5-558</strain>
    </source>
</reference>
<keyword evidence="5 13" id="KW-0479">Metal-binding</keyword>
<dbReference type="GO" id="GO:0009228">
    <property type="term" value="P:thiamine biosynthetic process"/>
    <property type="evidence" value="ECO:0007669"/>
    <property type="project" value="UniProtKB-UniRule"/>
</dbReference>
<evidence type="ECO:0000256" key="4">
    <source>
        <dbReference type="ARBA" id="ARBA00022691"/>
    </source>
</evidence>
<dbReference type="Pfam" id="PF01964">
    <property type="entry name" value="ThiC_Rad_SAM"/>
    <property type="match status" value="1"/>
</dbReference>
<dbReference type="Gene3D" id="6.10.250.620">
    <property type="match status" value="1"/>
</dbReference>
<evidence type="ECO:0000256" key="1">
    <source>
        <dbReference type="ARBA" id="ARBA00003175"/>
    </source>
</evidence>
<evidence type="ECO:0000313" key="14">
    <source>
        <dbReference type="EMBL" id="HIX56479.1"/>
    </source>
</evidence>
<comment type="subunit">
    <text evidence="13">Homodimer.</text>
</comment>
<dbReference type="InterPro" id="IPR037509">
    <property type="entry name" value="ThiC"/>
</dbReference>
<evidence type="ECO:0000256" key="13">
    <source>
        <dbReference type="HAMAP-Rule" id="MF_00089"/>
    </source>
</evidence>
<name>A0A9D1WCP3_9GAMM</name>
<dbReference type="AlphaFoldDB" id="A0A9D1WCP3"/>
<keyword evidence="6 13" id="KW-0862">Zinc</keyword>
<protein>
    <recommendedName>
        <fullName evidence="13">Phosphomethylpyrimidine synthase</fullName>
        <ecNumber evidence="13">4.1.99.17</ecNumber>
    </recommendedName>
    <alternativeName>
        <fullName evidence="13">Hydroxymethylpyrimidine phosphate synthase</fullName>
        <shortName evidence="13">HMP-P synthase</shortName>
        <shortName evidence="13">HMP-phosphate synthase</shortName>
        <shortName evidence="13">HMPP synthase</shortName>
    </alternativeName>
    <alternativeName>
        <fullName evidence="13">Thiamine biosynthesis protein ThiC</fullName>
    </alternativeName>
</protein>
<feature type="binding site" evidence="13">
    <location>
        <position position="614"/>
    </location>
    <ligand>
        <name>[4Fe-4S] cluster</name>
        <dbReference type="ChEBI" id="CHEBI:49883"/>
        <note>4Fe-4S-S-AdoMet</note>
    </ligand>
</feature>
<dbReference type="SFLD" id="SFLDS00113">
    <property type="entry name" value="Radical_SAM_Phosphomethylpyrim"/>
    <property type="match status" value="1"/>
</dbReference>
<gene>
    <name evidence="13 14" type="primary">thiC</name>
    <name evidence="14" type="ORF">H9850_03290</name>
</gene>
<comment type="pathway">
    <text evidence="2 13">Cofactor biosynthesis; thiamine diphosphate biosynthesis.</text>
</comment>
<feature type="binding site" evidence="13">
    <location>
        <position position="469"/>
    </location>
    <ligand>
        <name>Zn(2+)</name>
        <dbReference type="ChEBI" id="CHEBI:29105"/>
    </ligand>
</feature>
<feature type="binding site" evidence="13">
    <location>
        <position position="329"/>
    </location>
    <ligand>
        <name>substrate</name>
    </ligand>
</feature>
<feature type="binding site" evidence="13">
    <location>
        <begin position="385"/>
        <end position="387"/>
    </location>
    <ligand>
        <name>substrate</name>
    </ligand>
</feature>
<sequence>MLLFPRYICSAPHEERNSPSAPSPATESAADTLDLSKIHYDDLAAAKAAHRAAKQAKLHGNTAESSAVAAQVKAVPQTKAVSVVFAPDDVAADATALKVPYELLTLSNGEQVLRYSVDVEATVAAAQQVTAVVTRKEVPVKDNTPTIKKQRPLVRAPFYATRATPKTQIEYAQAGVITPEMEYVALRESAANLVHLGEQRDFADKFLGSDEIATFLDQEIQIKRSKMSVTPEMVREEIAAGHAVIPANHHHLECEPMIIGKKFLTKVNANIGASAVSSSVDEEIAKLQMALAYGADTVMDLSTGLPSLMELRTAILRASPVPIGTVPVYEALDRVGGDANALNWEVFKQVIIDQAEQGVDYFTIHAGLTADLLPFAAQRLMGIVSRGGGIMASCMMQHDEENMAYAHFDELMEICRRYDVALSLGDGLRPGAIYDACDRAQYGELENIGKLALRCREHGVQCFIEGPGHVPLHRVQENQELEEKYCHGAPFYTLGPLVTDVGAGFDHITSAIGGTTIGMHGTAMLCYVTPSEHLALPTPEDVKQGLITYKIAAHAADLAKGLEQAYNLDHAMSRARATFRWYDQFALSFDMQHAYEVWRAQMDEEDCVHEASFCSMCGPRFCPIRLNRRLQSKYIA</sequence>
<dbReference type="PANTHER" id="PTHR30557:SF1">
    <property type="entry name" value="PHOSPHOMETHYLPYRIMIDINE SYNTHASE, CHLOROPLASTIC"/>
    <property type="match status" value="1"/>
</dbReference>
<dbReference type="Gene3D" id="3.20.20.540">
    <property type="entry name" value="Radical SAM ThiC family, central domain"/>
    <property type="match status" value="1"/>
</dbReference>
<keyword evidence="9 13" id="KW-0411">Iron-sulfur</keyword>
<dbReference type="InterPro" id="IPR002817">
    <property type="entry name" value="ThiC/BzaA/B"/>
</dbReference>
<dbReference type="NCBIfam" id="TIGR00190">
    <property type="entry name" value="thiC"/>
    <property type="match status" value="1"/>
</dbReference>
<proteinExistence type="inferred from homology"/>
<feature type="binding site" evidence="13">
    <location>
        <position position="492"/>
    </location>
    <ligand>
        <name>substrate</name>
    </ligand>
</feature>
<dbReference type="GO" id="GO:0051539">
    <property type="term" value="F:4 iron, 4 sulfur cluster binding"/>
    <property type="evidence" value="ECO:0007669"/>
    <property type="project" value="UniProtKB-KW"/>
</dbReference>
<evidence type="ECO:0000256" key="11">
    <source>
        <dbReference type="ARBA" id="ARBA00050218"/>
    </source>
</evidence>
<keyword evidence="10 13" id="KW-0456">Lyase</keyword>
<dbReference type="GO" id="GO:0009229">
    <property type="term" value="P:thiamine diphosphate biosynthetic process"/>
    <property type="evidence" value="ECO:0007669"/>
    <property type="project" value="UniProtKB-UniRule"/>
</dbReference>
<comment type="cofactor">
    <cofactor evidence="13">
        <name>[4Fe-4S] cluster</name>
        <dbReference type="ChEBI" id="CHEBI:49883"/>
    </cofactor>
    <text evidence="13">Binds 1 [4Fe-4S] cluster per subunit. The cluster is coordinated with 3 cysteines and an exchangeable S-adenosyl-L-methionine.</text>
</comment>
<evidence type="ECO:0000256" key="12">
    <source>
        <dbReference type="ARBA" id="ARBA00061546"/>
    </source>
</evidence>
<evidence type="ECO:0000256" key="5">
    <source>
        <dbReference type="ARBA" id="ARBA00022723"/>
    </source>
</evidence>
<evidence type="ECO:0000313" key="15">
    <source>
        <dbReference type="Proteomes" id="UP000886829"/>
    </source>
</evidence>
<evidence type="ECO:0000256" key="2">
    <source>
        <dbReference type="ARBA" id="ARBA00004948"/>
    </source>
</evidence>
<dbReference type="FunFam" id="3.20.20.540:FF:000001">
    <property type="entry name" value="Phosphomethylpyrimidine synthase"/>
    <property type="match status" value="1"/>
</dbReference>
<feature type="binding site" evidence="13">
    <location>
        <position position="270"/>
    </location>
    <ligand>
        <name>substrate</name>
    </ligand>
</feature>
<dbReference type="Proteomes" id="UP000886829">
    <property type="component" value="Unassembled WGS sequence"/>
</dbReference>
<evidence type="ECO:0000256" key="6">
    <source>
        <dbReference type="ARBA" id="ARBA00022833"/>
    </source>
</evidence>
<dbReference type="PANTHER" id="PTHR30557">
    <property type="entry name" value="THIAMINE BIOSYNTHESIS PROTEIN THIC"/>
    <property type="match status" value="1"/>
</dbReference>
<dbReference type="InterPro" id="IPR038521">
    <property type="entry name" value="ThiC/Bza_core_dom"/>
</dbReference>
<dbReference type="NCBIfam" id="NF009895">
    <property type="entry name" value="PRK13352.1"/>
    <property type="match status" value="1"/>
</dbReference>
<comment type="catalytic activity">
    <reaction evidence="11 13">
        <text>5-amino-1-(5-phospho-beta-D-ribosyl)imidazole + S-adenosyl-L-methionine = 4-amino-2-methyl-5-(phosphooxymethyl)pyrimidine + CO + 5'-deoxyadenosine + formate + L-methionine + 3 H(+)</text>
        <dbReference type="Rhea" id="RHEA:24840"/>
        <dbReference type="ChEBI" id="CHEBI:15378"/>
        <dbReference type="ChEBI" id="CHEBI:15740"/>
        <dbReference type="ChEBI" id="CHEBI:17245"/>
        <dbReference type="ChEBI" id="CHEBI:17319"/>
        <dbReference type="ChEBI" id="CHEBI:57844"/>
        <dbReference type="ChEBI" id="CHEBI:58354"/>
        <dbReference type="ChEBI" id="CHEBI:59789"/>
        <dbReference type="ChEBI" id="CHEBI:137981"/>
        <dbReference type="EC" id="4.1.99.17"/>
    </reaction>
</comment>
<evidence type="ECO:0000256" key="8">
    <source>
        <dbReference type="ARBA" id="ARBA00023004"/>
    </source>
</evidence>
<feature type="binding site" evidence="13">
    <location>
        <position position="622"/>
    </location>
    <ligand>
        <name>[4Fe-4S] cluster</name>
        <dbReference type="ChEBI" id="CHEBI:49883"/>
        <note>4Fe-4S-S-AdoMet</note>
    </ligand>
</feature>
<feature type="binding site" evidence="13">
    <location>
        <position position="465"/>
    </location>
    <ligand>
        <name>substrate</name>
    </ligand>
</feature>
<feature type="binding site" evidence="13">
    <location>
        <position position="617"/>
    </location>
    <ligand>
        <name>[4Fe-4S] cluster</name>
        <dbReference type="ChEBI" id="CHEBI:49883"/>
        <note>4Fe-4S-S-AdoMet</note>
    </ligand>
</feature>
<feature type="binding site" evidence="13">
    <location>
        <position position="533"/>
    </location>
    <ligand>
        <name>Zn(2+)</name>
        <dbReference type="ChEBI" id="CHEBI:29105"/>
    </ligand>
</feature>
<keyword evidence="4 13" id="KW-0949">S-adenosyl-L-methionine</keyword>
<evidence type="ECO:0000256" key="10">
    <source>
        <dbReference type="ARBA" id="ARBA00023239"/>
    </source>
</evidence>
<feature type="binding site" evidence="13">
    <location>
        <begin position="426"/>
        <end position="429"/>
    </location>
    <ligand>
        <name>substrate</name>
    </ligand>
</feature>
<accession>A0A9D1WCP3</accession>
<feature type="binding site" evidence="13">
    <location>
        <position position="365"/>
    </location>
    <ligand>
        <name>substrate</name>
    </ligand>
</feature>
<reference evidence="14" key="1">
    <citation type="journal article" date="2021" name="PeerJ">
        <title>Extensive microbial diversity within the chicken gut microbiome revealed by metagenomics and culture.</title>
        <authorList>
            <person name="Gilroy R."/>
            <person name="Ravi A."/>
            <person name="Getino M."/>
            <person name="Pursley I."/>
            <person name="Horton D.L."/>
            <person name="Alikhan N.F."/>
            <person name="Baker D."/>
            <person name="Gharbi K."/>
            <person name="Hall N."/>
            <person name="Watson M."/>
            <person name="Adriaenssens E.M."/>
            <person name="Foster-Nyarko E."/>
            <person name="Jarju S."/>
            <person name="Secka A."/>
            <person name="Antonio M."/>
            <person name="Oren A."/>
            <person name="Chaudhuri R.R."/>
            <person name="La Ragione R."/>
            <person name="Hildebrand F."/>
            <person name="Pallen M.J."/>
        </authorList>
    </citation>
    <scope>NUCLEOTIDE SEQUENCE</scope>
    <source>
        <strain evidence="14">USASDec5-558</strain>
    </source>
</reference>
<feature type="binding site" evidence="13">
    <location>
        <position position="299"/>
    </location>
    <ligand>
        <name>substrate</name>
    </ligand>
</feature>
<keyword evidence="3 13" id="KW-0004">4Fe-4S</keyword>
<dbReference type="NCBIfam" id="NF006763">
    <property type="entry name" value="PRK09284.1"/>
    <property type="match status" value="1"/>
</dbReference>
<comment type="similarity">
    <text evidence="12 13">Belongs to the ThiC family.</text>
</comment>
<comment type="caution">
    <text evidence="14">The sequence shown here is derived from an EMBL/GenBank/DDBJ whole genome shotgun (WGS) entry which is preliminary data.</text>
</comment>
<comment type="function">
    <text evidence="1 13">Catalyzes the synthesis of the hydroxymethylpyrimidine phosphate (HMP-P) moiety of thiamine from aminoimidazole ribotide (AIR) in a radical S-adenosyl-L-methionine (SAM)-dependent reaction.</text>
</comment>
<dbReference type="EC" id="4.1.99.17" evidence="13"/>
<organism evidence="14 15">
    <name type="scientific">Candidatus Anaerobiospirillum pullistercoris</name>
    <dbReference type="NCBI Taxonomy" id="2838452"/>
    <lineage>
        <taxon>Bacteria</taxon>
        <taxon>Pseudomonadati</taxon>
        <taxon>Pseudomonadota</taxon>
        <taxon>Gammaproteobacteria</taxon>
        <taxon>Aeromonadales</taxon>
        <taxon>Succinivibrionaceae</taxon>
        <taxon>Anaerobiospirillum</taxon>
    </lineage>
</organism>
<dbReference type="GO" id="GO:0008270">
    <property type="term" value="F:zinc ion binding"/>
    <property type="evidence" value="ECO:0007669"/>
    <property type="project" value="UniProtKB-UniRule"/>
</dbReference>
<dbReference type="EMBL" id="DXEV01000064">
    <property type="protein sequence ID" value="HIX56479.1"/>
    <property type="molecule type" value="Genomic_DNA"/>
</dbReference>
<evidence type="ECO:0000256" key="3">
    <source>
        <dbReference type="ARBA" id="ARBA00022485"/>
    </source>
</evidence>
<keyword evidence="8 13" id="KW-0408">Iron</keyword>
<evidence type="ECO:0000256" key="9">
    <source>
        <dbReference type="ARBA" id="ARBA00023014"/>
    </source>
</evidence>